<proteinExistence type="predicted"/>
<organism evidence="2 3">
    <name type="scientific">Tetragonisca angustula</name>
    <dbReference type="NCBI Taxonomy" id="166442"/>
    <lineage>
        <taxon>Eukaryota</taxon>
        <taxon>Metazoa</taxon>
        <taxon>Ecdysozoa</taxon>
        <taxon>Arthropoda</taxon>
        <taxon>Hexapoda</taxon>
        <taxon>Insecta</taxon>
        <taxon>Pterygota</taxon>
        <taxon>Neoptera</taxon>
        <taxon>Endopterygota</taxon>
        <taxon>Hymenoptera</taxon>
        <taxon>Apocrita</taxon>
        <taxon>Aculeata</taxon>
        <taxon>Apoidea</taxon>
        <taxon>Anthophila</taxon>
        <taxon>Apidae</taxon>
        <taxon>Tetragonisca</taxon>
    </lineage>
</organism>
<keyword evidence="1" id="KW-0732">Signal</keyword>
<gene>
    <name evidence="2" type="ORF">QLX08_010345</name>
</gene>
<evidence type="ECO:0008006" key="4">
    <source>
        <dbReference type="Google" id="ProtNLM"/>
    </source>
</evidence>
<feature type="signal peptide" evidence="1">
    <location>
        <begin position="1"/>
        <end position="27"/>
    </location>
</feature>
<evidence type="ECO:0000313" key="2">
    <source>
        <dbReference type="EMBL" id="KAK9295286.1"/>
    </source>
</evidence>
<feature type="chain" id="PRO_5043631827" description="Kielin/chordin-like protein" evidence="1">
    <location>
        <begin position="28"/>
        <end position="333"/>
    </location>
</feature>
<sequence length="333" mass="37363">MTGHDNSRAILQKCALIALLVVVQVTAEEICDKTKCLGPLRFYDELGCTPIHSPDDECCPAAFNCSHLDNLSQDKCYVNGYEYNVGESLKPEDSNPCDVGCRCVSVDDTARFICAALDCAFLPPKLNCFTRANHDSCCPDMSQICLKDGEERATCKVDGVTYYDGYSFIPKSDPRLNCICLPGYTGNNTEPFCKKRKRSTCDPLFLSADKIRRNCVPVYYSHLEPQSDCSYSYRCQSADDEVISRKSADKPRRVNLPEEQQTCRFGNLTMQLGEELSEGTGDYESYCMRCVCEVPPFPTCKNIPYPDCDPAKYFRGFSMYPSIPRIHTSTVDI</sequence>
<accession>A0AAW0ZEG9</accession>
<name>A0AAW0ZEG9_9HYME</name>
<comment type="caution">
    <text evidence="2">The sequence shown here is derived from an EMBL/GenBank/DDBJ whole genome shotgun (WGS) entry which is preliminary data.</text>
</comment>
<keyword evidence="3" id="KW-1185">Reference proteome</keyword>
<evidence type="ECO:0000256" key="1">
    <source>
        <dbReference type="SAM" id="SignalP"/>
    </source>
</evidence>
<dbReference type="EMBL" id="JAWNGG020000274">
    <property type="protein sequence ID" value="KAK9295286.1"/>
    <property type="molecule type" value="Genomic_DNA"/>
</dbReference>
<protein>
    <recommendedName>
        <fullName evidence="4">Kielin/chordin-like protein</fullName>
    </recommendedName>
</protein>
<evidence type="ECO:0000313" key="3">
    <source>
        <dbReference type="Proteomes" id="UP001432146"/>
    </source>
</evidence>
<reference evidence="2 3" key="1">
    <citation type="submission" date="2024-05" db="EMBL/GenBank/DDBJ databases">
        <title>The nuclear and mitochondrial genome assemblies of Tetragonisca angustula (Apidae: Meliponini), a tiny yet remarkable pollinator in the Neotropics.</title>
        <authorList>
            <person name="Ferrari R."/>
            <person name="Ricardo P.C."/>
            <person name="Dias F.C."/>
            <person name="Araujo N.S."/>
            <person name="Soares D.O."/>
            <person name="Zhou Q.-S."/>
            <person name="Zhu C.-D."/>
            <person name="Coutinho L."/>
            <person name="Airas M.C."/>
            <person name="Batista T.M."/>
        </authorList>
    </citation>
    <scope>NUCLEOTIDE SEQUENCE [LARGE SCALE GENOMIC DNA]</scope>
    <source>
        <strain evidence="2">ASF017062</strain>
        <tissue evidence="2">Abdomen</tissue>
    </source>
</reference>
<dbReference type="AlphaFoldDB" id="A0AAW0ZEG9"/>
<dbReference type="Proteomes" id="UP001432146">
    <property type="component" value="Unassembled WGS sequence"/>
</dbReference>